<dbReference type="Gene3D" id="1.10.10.10">
    <property type="entry name" value="Winged helix-like DNA-binding domain superfamily/Winged helix DNA-binding domain"/>
    <property type="match status" value="1"/>
</dbReference>
<dbReference type="FunFam" id="1.10.10.10:FF:000441">
    <property type="entry name" value="AsnC family transcriptional regulator"/>
    <property type="match status" value="1"/>
</dbReference>
<keyword evidence="6" id="KW-1185">Reference proteome</keyword>
<dbReference type="InterPro" id="IPR011008">
    <property type="entry name" value="Dimeric_a/b-barrel"/>
</dbReference>
<evidence type="ECO:0000256" key="3">
    <source>
        <dbReference type="ARBA" id="ARBA00023163"/>
    </source>
</evidence>
<dbReference type="InterPro" id="IPR000485">
    <property type="entry name" value="AsnC-type_HTH_dom"/>
</dbReference>
<dbReference type="GO" id="GO:0005829">
    <property type="term" value="C:cytosol"/>
    <property type="evidence" value="ECO:0007669"/>
    <property type="project" value="TreeGrafter"/>
</dbReference>
<protein>
    <submittedName>
        <fullName evidence="5">Lrp/AsnC family transcriptional regulator</fullName>
    </submittedName>
</protein>
<evidence type="ECO:0000259" key="4">
    <source>
        <dbReference type="PROSITE" id="PS50956"/>
    </source>
</evidence>
<evidence type="ECO:0000313" key="6">
    <source>
        <dbReference type="Proteomes" id="UP000595349"/>
    </source>
</evidence>
<reference evidence="5 6" key="1">
    <citation type="submission" date="2020-06" db="EMBL/GenBank/DDBJ databases">
        <title>Genomic analysis of Salicibibacter sp. NKC21-4.</title>
        <authorList>
            <person name="Oh Y.J."/>
        </authorList>
    </citation>
    <scope>NUCLEOTIDE SEQUENCE [LARGE SCALE GENOMIC DNA]</scope>
    <source>
        <strain evidence="5 6">NKC21-4</strain>
    </source>
</reference>
<dbReference type="InterPro" id="IPR019887">
    <property type="entry name" value="Tscrpt_reg_AsnC/Lrp_C"/>
</dbReference>
<dbReference type="InterPro" id="IPR036390">
    <property type="entry name" value="WH_DNA-bd_sf"/>
</dbReference>
<dbReference type="GO" id="GO:0043200">
    <property type="term" value="P:response to amino acid"/>
    <property type="evidence" value="ECO:0007669"/>
    <property type="project" value="TreeGrafter"/>
</dbReference>
<keyword evidence="1" id="KW-0805">Transcription regulation</keyword>
<dbReference type="GO" id="GO:0043565">
    <property type="term" value="F:sequence-specific DNA binding"/>
    <property type="evidence" value="ECO:0007669"/>
    <property type="project" value="InterPro"/>
</dbReference>
<feature type="domain" description="HTH asnC-type" evidence="4">
    <location>
        <begin position="3"/>
        <end position="64"/>
    </location>
</feature>
<dbReference type="InterPro" id="IPR019888">
    <property type="entry name" value="Tscrpt_reg_AsnC-like"/>
</dbReference>
<dbReference type="SUPFAM" id="SSF54909">
    <property type="entry name" value="Dimeric alpha+beta barrel"/>
    <property type="match status" value="1"/>
</dbReference>
<dbReference type="EMBL" id="CP054706">
    <property type="protein sequence ID" value="QQK80037.1"/>
    <property type="molecule type" value="Genomic_DNA"/>
</dbReference>
<dbReference type="PRINTS" id="PR00033">
    <property type="entry name" value="HTHASNC"/>
</dbReference>
<evidence type="ECO:0000256" key="1">
    <source>
        <dbReference type="ARBA" id="ARBA00023015"/>
    </source>
</evidence>
<proteinExistence type="predicted"/>
<dbReference type="InterPro" id="IPR036388">
    <property type="entry name" value="WH-like_DNA-bd_sf"/>
</dbReference>
<keyword evidence="2" id="KW-0238">DNA-binding</keyword>
<sequence length="148" mass="16990">MDIDEIDVQILQILTENSRMQWRDIGEQIHMTGQAVGNRIKKMEDNGVIKAYSLVTDEMKLGFSFTAFVVVHMKTAHHGAFIRFIQDRTEVVEAHRVSGDGCYHLKVKVQFQNQLNAFLDQLLEHGNYSLNLSIQALKQQNPFTDTIQ</sequence>
<dbReference type="RefSeq" id="WP_200090211.1">
    <property type="nucleotide sequence ID" value="NZ_CP054706.1"/>
</dbReference>
<accession>A0A7T6ZB10</accession>
<organism evidence="5 6">
    <name type="scientific">Salicibibacter cibi</name>
    <dbReference type="NCBI Taxonomy" id="2743001"/>
    <lineage>
        <taxon>Bacteria</taxon>
        <taxon>Bacillati</taxon>
        <taxon>Bacillota</taxon>
        <taxon>Bacilli</taxon>
        <taxon>Bacillales</taxon>
        <taxon>Bacillaceae</taxon>
        <taxon>Salicibibacter</taxon>
    </lineage>
</organism>
<keyword evidence="3" id="KW-0804">Transcription</keyword>
<dbReference type="PROSITE" id="PS50956">
    <property type="entry name" value="HTH_ASNC_2"/>
    <property type="match status" value="1"/>
</dbReference>
<dbReference type="KEGG" id="scib:HUG20_09140"/>
<dbReference type="SMART" id="SM00344">
    <property type="entry name" value="HTH_ASNC"/>
    <property type="match status" value="1"/>
</dbReference>
<dbReference type="Pfam" id="PF13404">
    <property type="entry name" value="HTH_AsnC-type"/>
    <property type="match status" value="1"/>
</dbReference>
<dbReference type="Proteomes" id="UP000595349">
    <property type="component" value="Chromosome"/>
</dbReference>
<dbReference type="PANTHER" id="PTHR30154">
    <property type="entry name" value="LEUCINE-RESPONSIVE REGULATORY PROTEIN"/>
    <property type="match status" value="1"/>
</dbReference>
<dbReference type="Pfam" id="PF01037">
    <property type="entry name" value="AsnC_trans_reg"/>
    <property type="match status" value="1"/>
</dbReference>
<dbReference type="AlphaFoldDB" id="A0A7T6ZB10"/>
<dbReference type="SUPFAM" id="SSF46785">
    <property type="entry name" value="Winged helix' DNA-binding domain"/>
    <property type="match status" value="1"/>
</dbReference>
<dbReference type="Gene3D" id="3.30.70.920">
    <property type="match status" value="1"/>
</dbReference>
<evidence type="ECO:0000256" key="2">
    <source>
        <dbReference type="ARBA" id="ARBA00023125"/>
    </source>
</evidence>
<evidence type="ECO:0000313" key="5">
    <source>
        <dbReference type="EMBL" id="QQK80037.1"/>
    </source>
</evidence>
<name>A0A7T6ZB10_9BACI</name>
<gene>
    <name evidence="5" type="ORF">HUG20_09140</name>
</gene>
<dbReference type="PANTHER" id="PTHR30154:SF55">
    <property type="entry name" value="HTH-TYPE TRANSCRIPTIONAL REGULATOR LRPB"/>
    <property type="match status" value="1"/>
</dbReference>